<gene>
    <name evidence="4" type="ORF">QCA50_011690</name>
</gene>
<dbReference type="AlphaFoldDB" id="A0AAW0FWN7"/>
<dbReference type="Gene3D" id="3.30.1370.110">
    <property type="match status" value="1"/>
</dbReference>
<dbReference type="InterPro" id="IPR036063">
    <property type="entry name" value="Smr_dom_sf"/>
</dbReference>
<evidence type="ECO:0000256" key="2">
    <source>
        <dbReference type="SAM" id="SignalP"/>
    </source>
</evidence>
<dbReference type="SMART" id="SM01162">
    <property type="entry name" value="DUF1771"/>
    <property type="match status" value="1"/>
</dbReference>
<dbReference type="InterPro" id="IPR013899">
    <property type="entry name" value="DUF1771"/>
</dbReference>
<proteinExistence type="predicted"/>
<dbReference type="Proteomes" id="UP001385951">
    <property type="component" value="Unassembled WGS sequence"/>
</dbReference>
<feature type="signal peptide" evidence="2">
    <location>
        <begin position="1"/>
        <end position="20"/>
    </location>
</feature>
<dbReference type="PANTHER" id="PTHR47417">
    <property type="entry name" value="SMR DOMAIN-CONTAINING PROTEIN YPL199C"/>
    <property type="match status" value="1"/>
</dbReference>
<evidence type="ECO:0000259" key="3">
    <source>
        <dbReference type="SMART" id="SM01162"/>
    </source>
</evidence>
<comment type="caution">
    <text evidence="4">The sequence shown here is derived from an EMBL/GenBank/DDBJ whole genome shotgun (WGS) entry which is preliminary data.</text>
</comment>
<dbReference type="Pfam" id="PF08590">
    <property type="entry name" value="DUF1771"/>
    <property type="match status" value="1"/>
</dbReference>
<accession>A0AAW0FWN7</accession>
<organism evidence="4 5">
    <name type="scientific">Cerrena zonata</name>
    <dbReference type="NCBI Taxonomy" id="2478898"/>
    <lineage>
        <taxon>Eukaryota</taxon>
        <taxon>Fungi</taxon>
        <taxon>Dikarya</taxon>
        <taxon>Basidiomycota</taxon>
        <taxon>Agaricomycotina</taxon>
        <taxon>Agaricomycetes</taxon>
        <taxon>Polyporales</taxon>
        <taxon>Cerrenaceae</taxon>
        <taxon>Cerrena</taxon>
    </lineage>
</organism>
<dbReference type="EMBL" id="JASBNA010000021">
    <property type="protein sequence ID" value="KAK7685326.1"/>
    <property type="molecule type" value="Genomic_DNA"/>
</dbReference>
<dbReference type="InterPro" id="IPR053020">
    <property type="entry name" value="Smr_domain_protein"/>
</dbReference>
<feature type="compositionally biased region" description="Polar residues" evidence="1">
    <location>
        <begin position="103"/>
        <end position="112"/>
    </location>
</feature>
<feature type="compositionally biased region" description="Basic and acidic residues" evidence="1">
    <location>
        <begin position="64"/>
        <end position="86"/>
    </location>
</feature>
<keyword evidence="2" id="KW-0732">Signal</keyword>
<feature type="region of interest" description="Disordered" evidence="1">
    <location>
        <begin position="16"/>
        <end position="126"/>
    </location>
</feature>
<name>A0AAW0FWN7_9APHY</name>
<evidence type="ECO:0000313" key="4">
    <source>
        <dbReference type="EMBL" id="KAK7685326.1"/>
    </source>
</evidence>
<reference evidence="4 5" key="1">
    <citation type="submission" date="2022-09" db="EMBL/GenBank/DDBJ databases">
        <authorList>
            <person name="Palmer J.M."/>
        </authorList>
    </citation>
    <scope>NUCLEOTIDE SEQUENCE [LARGE SCALE GENOMIC DNA]</scope>
    <source>
        <strain evidence="4 5">DSM 7382</strain>
    </source>
</reference>
<feature type="chain" id="PRO_5043328914" description="DUF1771 domain-containing protein" evidence="2">
    <location>
        <begin position="21"/>
        <end position="214"/>
    </location>
</feature>
<dbReference type="PANTHER" id="PTHR47417:SF1">
    <property type="entry name" value="SMR DOMAIN-CONTAINING PROTEIN YPL199C"/>
    <property type="match status" value="1"/>
</dbReference>
<evidence type="ECO:0000256" key="1">
    <source>
        <dbReference type="SAM" id="MobiDB-lite"/>
    </source>
</evidence>
<feature type="compositionally biased region" description="Low complexity" evidence="1">
    <location>
        <begin position="35"/>
        <end position="56"/>
    </location>
</feature>
<keyword evidence="5" id="KW-1185">Reference proteome</keyword>
<evidence type="ECO:0000313" key="5">
    <source>
        <dbReference type="Proteomes" id="UP001385951"/>
    </source>
</evidence>
<feature type="domain" description="DUF1771" evidence="3">
    <location>
        <begin position="111"/>
        <end position="176"/>
    </location>
</feature>
<protein>
    <recommendedName>
        <fullName evidence="3">DUF1771 domain-containing protein</fullName>
    </recommendedName>
</protein>
<sequence length="214" mass="24020">MGFLASLVRALVSCLSPSQPQKPSDHELSQQHGYVPPVVTQPPVQHVPPSHHTTPQGQVPQAPQHHERPHERPHEKPHERPHEGHHAQSPPRKHSPGPRIDPNQVNQHNPHYTSLRARANEEGDKMASCFEQSHEAYQRGDGAAAKELSNEGKAHQREMERLNKEASDWIFIENNKDSNPGEVDLHGLYVKEAISYTDRSIQEAKARGDSEITS</sequence>